<dbReference type="RefSeq" id="WP_115302572.1">
    <property type="nucleotide sequence ID" value="NZ_CAAAHO010000001.1"/>
</dbReference>
<dbReference type="AlphaFoldDB" id="A0A378I2A3"/>
<dbReference type="GO" id="GO:0022857">
    <property type="term" value="F:transmembrane transporter activity"/>
    <property type="evidence" value="ECO:0007669"/>
    <property type="project" value="TreeGrafter"/>
</dbReference>
<evidence type="ECO:0000256" key="4">
    <source>
        <dbReference type="ARBA" id="ARBA00022692"/>
    </source>
</evidence>
<sequence>MSKTKQDLTAAKSFNVEKFTEQVVKGAIVGSISTTATFFGIDKPLAHATKAAAEKNYFHFPNPKNFLLSWNNSLYVNAYRATWQHPVKGYSMALFNSCMKNIVLFPTKYVTEKVIYTLTSSEEAAKNYSGFLAGMFTVYGTTPISVLKTRMMTNVPLKDLSINRLMSGVNAIALRDGIQYGIYFNTLELFKEKMGDNFLAAGAAGILGYTLSNPLSVIGLNQKTSIEPLNIADMGKKIYKANGVKGFYPLIALSAFGMFARGVAISKGLELYDSITESQAQSNKAR</sequence>
<evidence type="ECO:0000256" key="3">
    <source>
        <dbReference type="ARBA" id="ARBA00022448"/>
    </source>
</evidence>
<dbReference type="OrthoDB" id="5647561at2"/>
<keyword evidence="9" id="KW-1185">Reference proteome</keyword>
<keyword evidence="3" id="KW-0813">Transport</keyword>
<organism evidence="8 9">
    <name type="scientific">Legionella beliardensis</name>
    <dbReference type="NCBI Taxonomy" id="91822"/>
    <lineage>
        <taxon>Bacteria</taxon>
        <taxon>Pseudomonadati</taxon>
        <taxon>Pseudomonadota</taxon>
        <taxon>Gammaproteobacteria</taxon>
        <taxon>Legionellales</taxon>
        <taxon>Legionellaceae</taxon>
        <taxon>Legionella</taxon>
    </lineage>
</organism>
<dbReference type="GO" id="GO:0016020">
    <property type="term" value="C:membrane"/>
    <property type="evidence" value="ECO:0007669"/>
    <property type="project" value="UniProtKB-SubCell"/>
</dbReference>
<keyword evidence="6" id="KW-1133">Transmembrane helix</keyword>
<dbReference type="Gene3D" id="1.50.40.10">
    <property type="entry name" value="Mitochondrial carrier domain"/>
    <property type="match status" value="2"/>
</dbReference>
<reference evidence="8 9" key="1">
    <citation type="submission" date="2018-06" db="EMBL/GenBank/DDBJ databases">
        <authorList>
            <consortium name="Pathogen Informatics"/>
            <person name="Doyle S."/>
        </authorList>
    </citation>
    <scope>NUCLEOTIDE SEQUENCE [LARGE SCALE GENOMIC DNA]</scope>
    <source>
        <strain evidence="8 9">NCTC13315</strain>
    </source>
</reference>
<proteinExistence type="inferred from homology"/>
<dbReference type="Proteomes" id="UP000254968">
    <property type="component" value="Unassembled WGS sequence"/>
</dbReference>
<dbReference type="InterPro" id="IPR050567">
    <property type="entry name" value="Mitochondrial_Carrier"/>
</dbReference>
<dbReference type="InterPro" id="IPR018108">
    <property type="entry name" value="MCP_transmembrane"/>
</dbReference>
<evidence type="ECO:0000256" key="2">
    <source>
        <dbReference type="ARBA" id="ARBA00006375"/>
    </source>
</evidence>
<dbReference type="EMBL" id="UGNV01000001">
    <property type="protein sequence ID" value="STX28860.1"/>
    <property type="molecule type" value="Genomic_DNA"/>
</dbReference>
<comment type="similarity">
    <text evidence="2">Belongs to the mitochondrial carrier (TC 2.A.29) family.</text>
</comment>
<evidence type="ECO:0000313" key="9">
    <source>
        <dbReference type="Proteomes" id="UP000254968"/>
    </source>
</evidence>
<evidence type="ECO:0000313" key="8">
    <source>
        <dbReference type="EMBL" id="STX28860.1"/>
    </source>
</evidence>
<dbReference type="SUPFAM" id="SSF103506">
    <property type="entry name" value="Mitochondrial carrier"/>
    <property type="match status" value="1"/>
</dbReference>
<dbReference type="Pfam" id="PF00153">
    <property type="entry name" value="Mito_carr"/>
    <property type="match status" value="1"/>
</dbReference>
<accession>A0A378I2A3</accession>
<protein>
    <submittedName>
        <fullName evidence="8">Mitochondrial carrier protein</fullName>
    </submittedName>
</protein>
<evidence type="ECO:0000256" key="6">
    <source>
        <dbReference type="ARBA" id="ARBA00022989"/>
    </source>
</evidence>
<name>A0A378I2A3_9GAMM</name>
<keyword evidence="4" id="KW-0812">Transmembrane</keyword>
<comment type="subcellular location">
    <subcellularLocation>
        <location evidence="1">Membrane</location>
        <topology evidence="1">Multi-pass membrane protein</topology>
    </subcellularLocation>
</comment>
<keyword evidence="7" id="KW-0472">Membrane</keyword>
<evidence type="ECO:0000256" key="1">
    <source>
        <dbReference type="ARBA" id="ARBA00004141"/>
    </source>
</evidence>
<evidence type="ECO:0000256" key="5">
    <source>
        <dbReference type="ARBA" id="ARBA00022737"/>
    </source>
</evidence>
<dbReference type="PANTHER" id="PTHR45624">
    <property type="entry name" value="MITOCHONDRIAL BASIC AMINO ACIDS TRANSPORTER-RELATED"/>
    <property type="match status" value="1"/>
</dbReference>
<gene>
    <name evidence="8" type="ORF">NCTC13315_01394</name>
</gene>
<keyword evidence="5" id="KW-0677">Repeat</keyword>
<evidence type="ECO:0000256" key="7">
    <source>
        <dbReference type="ARBA" id="ARBA00023136"/>
    </source>
</evidence>
<dbReference type="InterPro" id="IPR023395">
    <property type="entry name" value="MCP_dom_sf"/>
</dbReference>